<sequence>MVYLSNVNDFFEQSRLLIEAYPDSTKITTRYRIDEDQQSYLVAKAYETASGICLKFRTDKAAELSRLMLIASKLGHVSNKLEIPPEQPEPESTVSNKPVEVKSEPQAAPSKSSKKKKKGKKK</sequence>
<keyword evidence="4" id="KW-1185">Reference proteome</keyword>
<feature type="domain" description="SRP9" evidence="2">
    <location>
        <begin position="5"/>
        <end position="76"/>
    </location>
</feature>
<evidence type="ECO:0000259" key="2">
    <source>
        <dbReference type="Pfam" id="PF05486"/>
    </source>
</evidence>
<evidence type="ECO:0000313" key="4">
    <source>
        <dbReference type="Proteomes" id="UP001212411"/>
    </source>
</evidence>
<dbReference type="EMBL" id="CP115612">
    <property type="protein sequence ID" value="WBW74017.1"/>
    <property type="molecule type" value="Genomic_DNA"/>
</dbReference>
<reference evidence="3 4" key="1">
    <citation type="journal article" date="2023" name="G3 (Bethesda)">
        <title>A high-quality reference genome for the fission yeast Schizosaccharomyces osmophilus.</title>
        <authorList>
            <person name="Jia G.S."/>
            <person name="Zhang W.C."/>
            <person name="Liang Y."/>
            <person name="Liu X.H."/>
            <person name="Rhind N."/>
            <person name="Pidoux A."/>
            <person name="Brysch-Herzberg M."/>
            <person name="Du L.L."/>
        </authorList>
    </citation>
    <scope>NUCLEOTIDE SEQUENCE [LARGE SCALE GENOMIC DNA]</scope>
    <source>
        <strain evidence="3 4">CBS 15793</strain>
    </source>
</reference>
<dbReference type="PANTHER" id="PTHR12834">
    <property type="entry name" value="SIGNAL RECOGNITION PARTICLE 9 KDA PROTEIN"/>
    <property type="match status" value="1"/>
</dbReference>
<evidence type="ECO:0000256" key="1">
    <source>
        <dbReference type="SAM" id="MobiDB-lite"/>
    </source>
</evidence>
<dbReference type="GO" id="GO:0006614">
    <property type="term" value="P:SRP-dependent cotranslational protein targeting to membrane"/>
    <property type="evidence" value="ECO:0007669"/>
    <property type="project" value="InterPro"/>
</dbReference>
<dbReference type="InterPro" id="IPR039914">
    <property type="entry name" value="SRP9-like"/>
</dbReference>
<dbReference type="GO" id="GO:0008312">
    <property type="term" value="F:7S RNA binding"/>
    <property type="evidence" value="ECO:0007669"/>
    <property type="project" value="InterPro"/>
</dbReference>
<feature type="compositionally biased region" description="Basic residues" evidence="1">
    <location>
        <begin position="112"/>
        <end position="122"/>
    </location>
</feature>
<proteinExistence type="predicted"/>
<gene>
    <name evidence="3" type="primary">srp21</name>
    <name evidence="3" type="ORF">SOMG_02651</name>
</gene>
<dbReference type="PANTHER" id="PTHR12834:SF12">
    <property type="entry name" value="SIGNAL RECOGNITION PARTICLE 9 KDA PROTEIN"/>
    <property type="match status" value="1"/>
</dbReference>
<dbReference type="Gene3D" id="3.30.720.10">
    <property type="entry name" value="Signal recognition particle alu RNA binding heterodimer, srp9/1"/>
    <property type="match status" value="1"/>
</dbReference>
<name>A0AAE9WCR7_9SCHI</name>
<dbReference type="AlphaFoldDB" id="A0AAE9WCR7"/>
<feature type="region of interest" description="Disordered" evidence="1">
    <location>
        <begin position="80"/>
        <end position="122"/>
    </location>
</feature>
<protein>
    <submittedName>
        <fullName evidence="3">Signal recognition particle subunit Srp21</fullName>
    </submittedName>
</protein>
<evidence type="ECO:0000313" key="3">
    <source>
        <dbReference type="EMBL" id="WBW74017.1"/>
    </source>
</evidence>
<dbReference type="Pfam" id="PF05486">
    <property type="entry name" value="SRP9-21"/>
    <property type="match status" value="1"/>
</dbReference>
<dbReference type="InterPro" id="IPR039432">
    <property type="entry name" value="SRP9_dom"/>
</dbReference>
<dbReference type="KEGG" id="som:SOMG_02651"/>
<organism evidence="3 4">
    <name type="scientific">Schizosaccharomyces osmophilus</name>
    <dbReference type="NCBI Taxonomy" id="2545709"/>
    <lineage>
        <taxon>Eukaryota</taxon>
        <taxon>Fungi</taxon>
        <taxon>Dikarya</taxon>
        <taxon>Ascomycota</taxon>
        <taxon>Taphrinomycotina</taxon>
        <taxon>Schizosaccharomycetes</taxon>
        <taxon>Schizosaccharomycetales</taxon>
        <taxon>Schizosaccharomycetaceae</taxon>
        <taxon>Schizosaccharomyces</taxon>
    </lineage>
</organism>
<dbReference type="GeneID" id="80876131"/>
<dbReference type="GO" id="GO:0005786">
    <property type="term" value="C:signal recognition particle, endoplasmic reticulum targeting"/>
    <property type="evidence" value="ECO:0007669"/>
    <property type="project" value="TreeGrafter"/>
</dbReference>
<dbReference type="RefSeq" id="XP_056038260.1">
    <property type="nucleotide sequence ID" value="XM_056181442.1"/>
</dbReference>
<dbReference type="InterPro" id="IPR009018">
    <property type="entry name" value="Signal_recog_particle_SRP9/14"/>
</dbReference>
<accession>A0AAE9WCR7</accession>
<dbReference type="Proteomes" id="UP001212411">
    <property type="component" value="Chromosome 2"/>
</dbReference>